<reference evidence="1" key="1">
    <citation type="submission" date="2022-08" db="EMBL/GenBank/DDBJ databases">
        <authorList>
            <person name="Kallberg Y."/>
            <person name="Tangrot J."/>
            <person name="Rosling A."/>
        </authorList>
    </citation>
    <scope>NUCLEOTIDE SEQUENCE</scope>
    <source>
        <strain evidence="1">Wild A</strain>
    </source>
</reference>
<dbReference type="Proteomes" id="UP001153678">
    <property type="component" value="Unassembled WGS sequence"/>
</dbReference>
<feature type="non-terminal residue" evidence="1">
    <location>
        <position position="1"/>
    </location>
</feature>
<accession>A0A9W4T2K3</accession>
<gene>
    <name evidence="1" type="ORF">FWILDA_LOCUS14461</name>
</gene>
<proteinExistence type="predicted"/>
<sequence length="196" mass="23031">FDVGKMEEISSVLELVLESEKGKIINMTKLNNRSYQYPERDREIIAKLSDPNYEVKSHVFSKDAPVEDLFKYEVCQTIFRYQQEHKIPYEKFAEQIGLSFAEAMKVLKGKINDFYLGQLIFYFKKMAPEQELKLTPSICFHCHNKIKGKFYYIPHLFIESVKFPLCLGCATIKVKCKNCSRENIVVKDYELEKKTL</sequence>
<organism evidence="1 2">
    <name type="scientific">Funneliformis geosporum</name>
    <dbReference type="NCBI Taxonomy" id="1117311"/>
    <lineage>
        <taxon>Eukaryota</taxon>
        <taxon>Fungi</taxon>
        <taxon>Fungi incertae sedis</taxon>
        <taxon>Mucoromycota</taxon>
        <taxon>Glomeromycotina</taxon>
        <taxon>Glomeromycetes</taxon>
        <taxon>Glomerales</taxon>
        <taxon>Glomeraceae</taxon>
        <taxon>Funneliformis</taxon>
    </lineage>
</organism>
<evidence type="ECO:0000313" key="2">
    <source>
        <dbReference type="Proteomes" id="UP001153678"/>
    </source>
</evidence>
<evidence type="ECO:0000313" key="1">
    <source>
        <dbReference type="EMBL" id="CAI2190211.1"/>
    </source>
</evidence>
<keyword evidence="2" id="KW-1185">Reference proteome</keyword>
<dbReference type="EMBL" id="CAMKVN010006388">
    <property type="protein sequence ID" value="CAI2190211.1"/>
    <property type="molecule type" value="Genomic_DNA"/>
</dbReference>
<dbReference type="AlphaFoldDB" id="A0A9W4T2K3"/>
<comment type="caution">
    <text evidence="1">The sequence shown here is derived from an EMBL/GenBank/DDBJ whole genome shotgun (WGS) entry which is preliminary data.</text>
</comment>
<name>A0A9W4T2K3_9GLOM</name>
<protein>
    <submittedName>
        <fullName evidence="1">3862_t:CDS:1</fullName>
    </submittedName>
</protein>